<dbReference type="AlphaFoldDB" id="G2QB38"/>
<evidence type="ECO:0000313" key="2">
    <source>
        <dbReference type="Proteomes" id="UP000007322"/>
    </source>
</evidence>
<dbReference type="InParanoid" id="G2QB38"/>
<keyword evidence="2" id="KW-1185">Reference proteome</keyword>
<proteinExistence type="predicted"/>
<dbReference type="VEuPathDB" id="FungiDB:MYCTH_2300347"/>
<sequence>MLWDKFMWYAGSDGSDRHYDSEKRLCFGLVSANSNPHDRDRPSKWGCGYLHYSHSGASAATQFLRRDGPVIVYISNPNRPPAHLVPGPVSQAVWQAYDSQPFSQTVEVTVATWTSTDVTVTGCVTVV</sequence>
<evidence type="ECO:0000313" key="1">
    <source>
        <dbReference type="EMBL" id="AEO55976.1"/>
    </source>
</evidence>
<name>G2QB38_THET4</name>
<dbReference type="KEGG" id="mtm:MYCTH_2300347"/>
<dbReference type="HOGENOM" id="CLU_1971993_0_0_1"/>
<dbReference type="GeneID" id="11511900"/>
<dbReference type="RefSeq" id="XP_003661221.1">
    <property type="nucleotide sequence ID" value="XM_003661173.1"/>
</dbReference>
<protein>
    <submittedName>
        <fullName evidence="1">Uncharacterized protein</fullName>
    </submittedName>
</protein>
<dbReference type="EMBL" id="CP003003">
    <property type="protein sequence ID" value="AEO55976.1"/>
    <property type="molecule type" value="Genomic_DNA"/>
</dbReference>
<organism evidence="1 2">
    <name type="scientific">Thermothelomyces thermophilus (strain ATCC 42464 / BCRC 31852 / DSM 1799)</name>
    <name type="common">Sporotrichum thermophile</name>
    <dbReference type="NCBI Taxonomy" id="573729"/>
    <lineage>
        <taxon>Eukaryota</taxon>
        <taxon>Fungi</taxon>
        <taxon>Dikarya</taxon>
        <taxon>Ascomycota</taxon>
        <taxon>Pezizomycotina</taxon>
        <taxon>Sordariomycetes</taxon>
        <taxon>Sordariomycetidae</taxon>
        <taxon>Sordariales</taxon>
        <taxon>Chaetomiaceae</taxon>
        <taxon>Thermothelomyces</taxon>
    </lineage>
</organism>
<accession>G2QB38</accession>
<reference evidence="1 2" key="1">
    <citation type="journal article" date="2011" name="Nat. Biotechnol.">
        <title>Comparative genomic analysis of the thermophilic biomass-degrading fungi Myceliophthora thermophila and Thielavia terrestris.</title>
        <authorList>
            <person name="Berka R.M."/>
            <person name="Grigoriev I.V."/>
            <person name="Otillar R."/>
            <person name="Salamov A."/>
            <person name="Grimwood J."/>
            <person name="Reid I."/>
            <person name="Ishmael N."/>
            <person name="John T."/>
            <person name="Darmond C."/>
            <person name="Moisan M.-C."/>
            <person name="Henrissat B."/>
            <person name="Coutinho P.M."/>
            <person name="Lombard V."/>
            <person name="Natvig D.O."/>
            <person name="Lindquist E."/>
            <person name="Schmutz J."/>
            <person name="Lucas S."/>
            <person name="Harris P."/>
            <person name="Powlowski J."/>
            <person name="Bellemare A."/>
            <person name="Taylor D."/>
            <person name="Butler G."/>
            <person name="de Vries R.P."/>
            <person name="Allijn I.E."/>
            <person name="van den Brink J."/>
            <person name="Ushinsky S."/>
            <person name="Storms R."/>
            <person name="Powell A.J."/>
            <person name="Paulsen I.T."/>
            <person name="Elbourne L.D.H."/>
            <person name="Baker S.E."/>
            <person name="Magnuson J."/>
            <person name="LaBoissiere S."/>
            <person name="Clutterbuck A.J."/>
            <person name="Martinez D."/>
            <person name="Wogulis M."/>
            <person name="de Leon A.L."/>
            <person name="Rey M.W."/>
            <person name="Tsang A."/>
        </authorList>
    </citation>
    <scope>NUCLEOTIDE SEQUENCE [LARGE SCALE GENOMIC DNA]</scope>
    <source>
        <strain evidence="2">ATCC 42464 / BCRC 31852 / DSM 1799</strain>
    </source>
</reference>
<dbReference type="Proteomes" id="UP000007322">
    <property type="component" value="Chromosome 2"/>
</dbReference>
<gene>
    <name evidence="1" type="ORF">MYCTH_2300347</name>
</gene>